<feature type="signal peptide" evidence="2">
    <location>
        <begin position="1"/>
        <end position="24"/>
    </location>
</feature>
<protein>
    <recommendedName>
        <fullName evidence="3">DUF4232 domain-containing protein</fullName>
    </recommendedName>
</protein>
<keyword evidence="5" id="KW-1185">Reference proteome</keyword>
<evidence type="ECO:0000259" key="3">
    <source>
        <dbReference type="Pfam" id="PF14016"/>
    </source>
</evidence>
<comment type="caution">
    <text evidence="4">The sequence shown here is derived from an EMBL/GenBank/DDBJ whole genome shotgun (WGS) entry which is preliminary data.</text>
</comment>
<dbReference type="Proteomes" id="UP001153328">
    <property type="component" value="Unassembled WGS sequence"/>
</dbReference>
<evidence type="ECO:0000313" key="4">
    <source>
        <dbReference type="EMBL" id="CAG7652363.1"/>
    </source>
</evidence>
<name>A0A9W4H5P7_9ACTN</name>
<dbReference type="InterPro" id="IPR025326">
    <property type="entry name" value="DUF4232"/>
</dbReference>
<sequence>MSMKSTLPSAAVLLVGALALTACQSDSTGAASAPSSPSASTSAVAPSVSPSKSGSQSAPAATSASATTPPATGAGTTKAAPKPAPAKDPGAASDPDGYAFRHPCGIGQLSVQVTRRAGAPTQRVIAVRNTGPLSCGLSYYPLVVLDSAKAQDGTAAVHPLVPDGLGGPPAYPVYAGHTAYAVVDLDPSGATTGTATGVDEMDVLPDAGHMPAAQTLDFPLGKGTSVLKPKLGLYRDTVADAVASMRTADMLP</sequence>
<dbReference type="PROSITE" id="PS51257">
    <property type="entry name" value="PROKAR_LIPOPROTEIN"/>
    <property type="match status" value="1"/>
</dbReference>
<evidence type="ECO:0000256" key="2">
    <source>
        <dbReference type="SAM" id="SignalP"/>
    </source>
</evidence>
<proteinExistence type="predicted"/>
<feature type="region of interest" description="Disordered" evidence="1">
    <location>
        <begin position="25"/>
        <end position="98"/>
    </location>
</feature>
<dbReference type="AlphaFoldDB" id="A0A9W4H5P7"/>
<keyword evidence="2" id="KW-0732">Signal</keyword>
<organism evidence="4 5">
    <name type="scientific">Actinacidiphila bryophytorum</name>
    <dbReference type="NCBI Taxonomy" id="1436133"/>
    <lineage>
        <taxon>Bacteria</taxon>
        <taxon>Bacillati</taxon>
        <taxon>Actinomycetota</taxon>
        <taxon>Actinomycetes</taxon>
        <taxon>Kitasatosporales</taxon>
        <taxon>Streptomycetaceae</taxon>
        <taxon>Actinacidiphila</taxon>
    </lineage>
</organism>
<feature type="chain" id="PRO_5040895221" description="DUF4232 domain-containing protein" evidence="2">
    <location>
        <begin position="25"/>
        <end position="252"/>
    </location>
</feature>
<dbReference type="Pfam" id="PF14016">
    <property type="entry name" value="DUF4232"/>
    <property type="match status" value="1"/>
</dbReference>
<feature type="compositionally biased region" description="Low complexity" evidence="1">
    <location>
        <begin position="25"/>
        <end position="96"/>
    </location>
</feature>
<dbReference type="EMBL" id="CAJVAX010000019">
    <property type="protein sequence ID" value="CAG7652363.1"/>
    <property type="molecule type" value="Genomic_DNA"/>
</dbReference>
<gene>
    <name evidence="4" type="ORF">SBRY_50857</name>
</gene>
<reference evidence="4" key="1">
    <citation type="submission" date="2021-06" db="EMBL/GenBank/DDBJ databases">
        <authorList>
            <person name="Arsene-Ploetze F."/>
        </authorList>
    </citation>
    <scope>NUCLEOTIDE SEQUENCE</scope>
    <source>
        <strain evidence="4">SBRY1</strain>
    </source>
</reference>
<feature type="domain" description="DUF4232" evidence="3">
    <location>
        <begin position="104"/>
        <end position="223"/>
    </location>
</feature>
<evidence type="ECO:0000256" key="1">
    <source>
        <dbReference type="SAM" id="MobiDB-lite"/>
    </source>
</evidence>
<evidence type="ECO:0000313" key="5">
    <source>
        <dbReference type="Proteomes" id="UP001153328"/>
    </source>
</evidence>
<accession>A0A9W4H5P7</accession>